<keyword evidence="5" id="KW-0808">Transferase</keyword>
<proteinExistence type="predicted"/>
<dbReference type="GO" id="GO:0004674">
    <property type="term" value="F:protein serine/threonine kinase activity"/>
    <property type="evidence" value="ECO:0007669"/>
    <property type="project" value="TreeGrafter"/>
</dbReference>
<dbReference type="PANTHER" id="PTHR44329:SF298">
    <property type="entry name" value="MIXED LINEAGE KINASE DOMAIN-LIKE PROTEIN"/>
    <property type="match status" value="1"/>
</dbReference>
<dbReference type="Proteomes" id="UP000247702">
    <property type="component" value="Unassembled WGS sequence"/>
</dbReference>
<evidence type="ECO:0000256" key="2">
    <source>
        <dbReference type="ARBA" id="ARBA00022840"/>
    </source>
</evidence>
<keyword evidence="6" id="KW-1185">Reference proteome</keyword>
<protein>
    <submittedName>
        <fullName evidence="5">Kinase-like domain-containing protein</fullName>
    </submittedName>
</protein>
<dbReference type="Proteomes" id="UP000615446">
    <property type="component" value="Unassembled WGS sequence"/>
</dbReference>
<dbReference type="PANTHER" id="PTHR44329">
    <property type="entry name" value="SERINE/THREONINE-PROTEIN KINASE TNNI3K-RELATED"/>
    <property type="match status" value="1"/>
</dbReference>
<reference evidence="4 6" key="1">
    <citation type="submission" date="2017-11" db="EMBL/GenBank/DDBJ databases">
        <title>The genome of Rhizophagus clarus HR1 reveals common genetic basis of auxotrophy among arbuscular mycorrhizal fungi.</title>
        <authorList>
            <person name="Kobayashi Y."/>
        </authorList>
    </citation>
    <scope>NUCLEOTIDE SEQUENCE [LARGE SCALE GENOMIC DNA]</scope>
    <source>
        <strain evidence="4 6">HR1</strain>
    </source>
</reference>
<feature type="domain" description="Protein kinase" evidence="3">
    <location>
        <begin position="99"/>
        <end position="399"/>
    </location>
</feature>
<gene>
    <name evidence="5" type="ORF">RCL2_001356900</name>
    <name evidence="4" type="ORF">RclHR1_01840008</name>
</gene>
<keyword evidence="5" id="KW-0418">Kinase</keyword>
<dbReference type="Gene3D" id="1.10.510.10">
    <property type="entry name" value="Transferase(Phosphotransferase) domain 1"/>
    <property type="match status" value="1"/>
</dbReference>
<dbReference type="EMBL" id="BEXD01000935">
    <property type="protein sequence ID" value="GBB91211.1"/>
    <property type="molecule type" value="Genomic_DNA"/>
</dbReference>
<reference evidence="5" key="2">
    <citation type="submission" date="2019-10" db="EMBL/GenBank/DDBJ databases">
        <title>Conservation and host-specific expression of non-tandemly repeated heterogenous ribosome RNA gene in arbuscular mycorrhizal fungi.</title>
        <authorList>
            <person name="Maeda T."/>
            <person name="Kobayashi Y."/>
            <person name="Nakagawa T."/>
            <person name="Ezawa T."/>
            <person name="Yamaguchi K."/>
            <person name="Bino T."/>
            <person name="Nishimoto Y."/>
            <person name="Shigenobu S."/>
            <person name="Kawaguchi M."/>
        </authorList>
    </citation>
    <scope>NUCLEOTIDE SEQUENCE</scope>
    <source>
        <strain evidence="5">HR1</strain>
    </source>
</reference>
<accession>A0A2Z6R2M4</accession>
<sequence length="480" mass="55812">MSLLHPVNSSYYSNNLNSENNDLDLYEREILNQEYGLCPECNQPNTLDNWCKKCYSKKFQQNFGNWTSGNEHIDKFIQESQLNARNMYELLEWIPYNRLRNIKFLAQGGFSTVYDAIWLDEAIRKWNYEKQGWKRCTSNLDEQDYKDAINTKIKNPLKSDEKYGLRVVLKSLNDSSNVDDESLNEWKLYLQCQYKVRSSGSILVPLCGITRDPNTLNYIIVMLKMPFGSLRNNLLVSKYNPNDKFKILGTISAQLKAIHKLNLIHGDFHSGNVLGPFYHTMMISDFGLCRPVNQPCIKNQIYGVLPYMAPEVLRGKPYTKAADIYSFGIIMWEMTSGVPAFHNVPHGLNLSLNICKGKRPKIVEGTMSEYVELMKRCWDNDPEIRPTAKELHEILSKWFIKYPIETNEEKRIAVPENEPEIKNHPKSCYISRKFDSAKFNEILAKDELSNRVIIMDNDNYNDEIFISDNLDECLIKDNHT</sequence>
<dbReference type="InterPro" id="IPR001245">
    <property type="entry name" value="Ser-Thr/Tyr_kinase_cat_dom"/>
</dbReference>
<dbReference type="SUPFAM" id="SSF56112">
    <property type="entry name" value="Protein kinase-like (PK-like)"/>
    <property type="match status" value="1"/>
</dbReference>
<keyword evidence="1" id="KW-0547">Nucleotide-binding</keyword>
<dbReference type="EMBL" id="BLAL01000160">
    <property type="protein sequence ID" value="GES86514.1"/>
    <property type="molecule type" value="Genomic_DNA"/>
</dbReference>
<evidence type="ECO:0000313" key="5">
    <source>
        <dbReference type="EMBL" id="GES86514.1"/>
    </source>
</evidence>
<organism evidence="4 6">
    <name type="scientific">Rhizophagus clarus</name>
    <dbReference type="NCBI Taxonomy" id="94130"/>
    <lineage>
        <taxon>Eukaryota</taxon>
        <taxon>Fungi</taxon>
        <taxon>Fungi incertae sedis</taxon>
        <taxon>Mucoromycota</taxon>
        <taxon>Glomeromycotina</taxon>
        <taxon>Glomeromycetes</taxon>
        <taxon>Glomerales</taxon>
        <taxon>Glomeraceae</taxon>
        <taxon>Rhizophagus</taxon>
    </lineage>
</organism>
<dbReference type="InterPro" id="IPR000719">
    <property type="entry name" value="Prot_kinase_dom"/>
</dbReference>
<dbReference type="InterPro" id="IPR011009">
    <property type="entry name" value="Kinase-like_dom_sf"/>
</dbReference>
<comment type="caution">
    <text evidence="4">The sequence shown here is derived from an EMBL/GenBank/DDBJ whole genome shotgun (WGS) entry which is preliminary data.</text>
</comment>
<dbReference type="Pfam" id="PF07714">
    <property type="entry name" value="PK_Tyr_Ser-Thr"/>
    <property type="match status" value="1"/>
</dbReference>
<evidence type="ECO:0000313" key="4">
    <source>
        <dbReference type="EMBL" id="GBB91211.1"/>
    </source>
</evidence>
<dbReference type="AlphaFoldDB" id="A0A2Z6R2M4"/>
<keyword evidence="2" id="KW-0067">ATP-binding</keyword>
<dbReference type="GO" id="GO:0005524">
    <property type="term" value="F:ATP binding"/>
    <property type="evidence" value="ECO:0007669"/>
    <property type="project" value="UniProtKB-KW"/>
</dbReference>
<dbReference type="OrthoDB" id="4062651at2759"/>
<dbReference type="InterPro" id="IPR051681">
    <property type="entry name" value="Ser/Thr_Kinases-Pseudokinases"/>
</dbReference>
<evidence type="ECO:0000259" key="3">
    <source>
        <dbReference type="PROSITE" id="PS50011"/>
    </source>
</evidence>
<evidence type="ECO:0000256" key="1">
    <source>
        <dbReference type="ARBA" id="ARBA00022741"/>
    </source>
</evidence>
<dbReference type="PROSITE" id="PS50011">
    <property type="entry name" value="PROTEIN_KINASE_DOM"/>
    <property type="match status" value="1"/>
</dbReference>
<name>A0A2Z6R2M4_9GLOM</name>
<evidence type="ECO:0000313" key="6">
    <source>
        <dbReference type="Proteomes" id="UP000247702"/>
    </source>
</evidence>